<dbReference type="RefSeq" id="WP_143951811.1">
    <property type="nucleotide sequence ID" value="NZ_CABEHV010000003.1"/>
</dbReference>
<evidence type="ECO:0000313" key="2">
    <source>
        <dbReference type="Proteomes" id="UP000387692"/>
    </source>
</evidence>
<organism evidence="1 2">
    <name type="scientific">Streptococcus mitis</name>
    <dbReference type="NCBI Taxonomy" id="28037"/>
    <lineage>
        <taxon>Bacteria</taxon>
        <taxon>Bacillati</taxon>
        <taxon>Bacillota</taxon>
        <taxon>Bacilli</taxon>
        <taxon>Lactobacillales</taxon>
        <taxon>Streptococcaceae</taxon>
        <taxon>Streptococcus</taxon>
        <taxon>Streptococcus mitis group</taxon>
    </lineage>
</organism>
<dbReference type="EMBL" id="CABEHV010000003">
    <property type="protein sequence ID" value="VTS15687.1"/>
    <property type="molecule type" value="Genomic_DNA"/>
</dbReference>
<protein>
    <submittedName>
        <fullName evidence="1">Uncharacterized protein</fullName>
    </submittedName>
</protein>
<gene>
    <name evidence="1" type="ORF">NCTC11189_00021</name>
</gene>
<proteinExistence type="predicted"/>
<reference evidence="1 2" key="1">
    <citation type="submission" date="2019-05" db="EMBL/GenBank/DDBJ databases">
        <authorList>
            <consortium name="Pathogen Informatics"/>
        </authorList>
    </citation>
    <scope>NUCLEOTIDE SEQUENCE [LARGE SCALE GENOMIC DNA]</scope>
    <source>
        <strain evidence="1 2">NCTC11189</strain>
    </source>
</reference>
<dbReference type="AlphaFoldDB" id="A0A4V6L092"/>
<dbReference type="Proteomes" id="UP000387692">
    <property type="component" value="Unassembled WGS sequence"/>
</dbReference>
<evidence type="ECO:0000313" key="1">
    <source>
        <dbReference type="EMBL" id="VTS15687.1"/>
    </source>
</evidence>
<accession>A0A4V6L092</accession>
<sequence length="117" mass="14097">MTIAKEKMTDREIIEKCRCYIHCMRKRVPDDEEARFDYFTEVRKDIYENLELEKDEARVVFQAVSCNAEEFIAYLLLSQGNEPLKKYLTFEDFFEEWNSDEIFYRGYIGADLKDFEG</sequence>
<name>A0A4V6L092_STRMT</name>